<name>A0A0F8ZZX8_9ZZZZ</name>
<comment type="caution">
    <text evidence="1">The sequence shown here is derived from an EMBL/GenBank/DDBJ whole genome shotgun (WGS) entry which is preliminary data.</text>
</comment>
<organism evidence="1">
    <name type="scientific">marine sediment metagenome</name>
    <dbReference type="NCBI Taxonomy" id="412755"/>
    <lineage>
        <taxon>unclassified sequences</taxon>
        <taxon>metagenomes</taxon>
        <taxon>ecological metagenomes</taxon>
    </lineage>
</organism>
<evidence type="ECO:0000313" key="1">
    <source>
        <dbReference type="EMBL" id="KKK91385.1"/>
    </source>
</evidence>
<proteinExistence type="predicted"/>
<sequence>MKEYEIDLLNGDVLPNNIIKADCYTIEDSIGMFWNNDNLIHSVPADKVIVRRIVRPE</sequence>
<dbReference type="EMBL" id="LAZR01048678">
    <property type="protein sequence ID" value="KKK91385.1"/>
    <property type="molecule type" value="Genomic_DNA"/>
</dbReference>
<gene>
    <name evidence="1" type="ORF">LCGC14_2713520</name>
</gene>
<accession>A0A0F8ZZX8</accession>
<protein>
    <submittedName>
        <fullName evidence="1">Uncharacterized protein</fullName>
    </submittedName>
</protein>
<reference evidence="1" key="1">
    <citation type="journal article" date="2015" name="Nature">
        <title>Complex archaea that bridge the gap between prokaryotes and eukaryotes.</title>
        <authorList>
            <person name="Spang A."/>
            <person name="Saw J.H."/>
            <person name="Jorgensen S.L."/>
            <person name="Zaremba-Niedzwiedzka K."/>
            <person name="Martijn J."/>
            <person name="Lind A.E."/>
            <person name="van Eijk R."/>
            <person name="Schleper C."/>
            <person name="Guy L."/>
            <person name="Ettema T.J."/>
        </authorList>
    </citation>
    <scope>NUCLEOTIDE SEQUENCE</scope>
</reference>
<dbReference type="AlphaFoldDB" id="A0A0F8ZZX8"/>